<dbReference type="Proteomes" id="UP000616143">
    <property type="component" value="Unassembled WGS sequence"/>
</dbReference>
<dbReference type="EMBL" id="BMQS01000004">
    <property type="protein sequence ID" value="GGT90202.1"/>
    <property type="molecule type" value="Genomic_DNA"/>
</dbReference>
<proteinExistence type="predicted"/>
<name>A0A348B2D2_9CREN</name>
<keyword evidence="4" id="KW-1185">Reference proteome</keyword>
<reference evidence="3" key="4">
    <citation type="submission" date="2020-09" db="EMBL/GenBank/DDBJ databases">
        <authorList>
            <person name="Sun Q."/>
            <person name="Ohkuma M."/>
        </authorList>
    </citation>
    <scope>NUCLEOTIDE SEQUENCE</scope>
    <source>
        <strain evidence="3">JCM 31740</strain>
    </source>
</reference>
<dbReference type="KEGG" id="sacd:HS1genome_0723"/>
<keyword evidence="1" id="KW-0812">Transmembrane</keyword>
<accession>A0A348B2D2</accession>
<evidence type="ECO:0000313" key="3">
    <source>
        <dbReference type="EMBL" id="GGT90202.1"/>
    </source>
</evidence>
<dbReference type="Proteomes" id="UP000276741">
    <property type="component" value="Chromosome"/>
</dbReference>
<protein>
    <submittedName>
        <fullName evidence="2">Uncharacterized protein</fullName>
    </submittedName>
</protein>
<sequence length="185" mass="20694">MISTLFALYILLFNGSQGYFHYYYTPNYSEISLSLEQFHFTDSGAAAELLRPFLPLSGENFSLSSGFVEFGLTAIPQGKVHLTYDGHLYQGERMSIYLTFGNSTFSGYAYVFQTGLIYNLTAGPFQMRLTDTNYQLNPQVYLSPIPFYVAGSFVGGAVIAYFVSRSSKGRKAEAGGRRDSPYWVD</sequence>
<keyword evidence="1" id="KW-0472">Membrane</keyword>
<evidence type="ECO:0000313" key="2">
    <source>
        <dbReference type="EMBL" id="BBD72334.1"/>
    </source>
</evidence>
<keyword evidence="1" id="KW-1133">Transmembrane helix</keyword>
<dbReference type="AlphaFoldDB" id="A0A348B2D2"/>
<reference evidence="4" key="2">
    <citation type="submission" date="2018-04" db="EMBL/GenBank/DDBJ databases">
        <title>Complete genome sequence of Sulfodiicoccus acidiphilus strain HS-1.</title>
        <authorList>
            <person name="Sakai H.D."/>
            <person name="Kurosawa N."/>
        </authorList>
    </citation>
    <scope>NUCLEOTIDE SEQUENCE [LARGE SCALE GENOMIC DNA]</scope>
    <source>
        <strain evidence="4">HS-1</strain>
    </source>
</reference>
<reference evidence="2" key="3">
    <citation type="journal article" date="2019" name="BMC Res. Notes">
        <title>Complete genome sequence of the Sulfodiicoccus acidiphilus strain HS-1T, the first crenarchaeon that lacks polB3, isolated from an acidic hot spring in Ohwaku-dani, Hakone, Japan.</title>
        <authorList>
            <person name="Sakai H.D."/>
            <person name="Kurosawa N."/>
        </authorList>
    </citation>
    <scope>NUCLEOTIDE SEQUENCE</scope>
    <source>
        <strain evidence="2">HS-1</strain>
    </source>
</reference>
<reference evidence="3" key="1">
    <citation type="journal article" date="2014" name="Int. J. Syst. Evol. Microbiol.">
        <title>Complete genome sequence of Corynebacterium casei LMG S-19264T (=DSM 44701T), isolated from a smear-ripened cheese.</title>
        <authorList>
            <consortium name="US DOE Joint Genome Institute (JGI-PGF)"/>
            <person name="Walter F."/>
            <person name="Albersmeier A."/>
            <person name="Kalinowski J."/>
            <person name="Ruckert C."/>
        </authorList>
    </citation>
    <scope>NUCLEOTIDE SEQUENCE</scope>
    <source>
        <strain evidence="3">JCM 31740</strain>
    </source>
</reference>
<dbReference type="GeneID" id="38666226"/>
<gene>
    <name evidence="3" type="ORF">GCM10007116_04980</name>
    <name evidence="2" type="ORF">HS1genome_0723</name>
</gene>
<evidence type="ECO:0000313" key="4">
    <source>
        <dbReference type="Proteomes" id="UP000276741"/>
    </source>
</evidence>
<organism evidence="2 4">
    <name type="scientific">Sulfodiicoccus acidiphilus</name>
    <dbReference type="NCBI Taxonomy" id="1670455"/>
    <lineage>
        <taxon>Archaea</taxon>
        <taxon>Thermoproteota</taxon>
        <taxon>Thermoprotei</taxon>
        <taxon>Sulfolobales</taxon>
        <taxon>Sulfolobaceae</taxon>
        <taxon>Sulfodiicoccus</taxon>
    </lineage>
</organism>
<dbReference type="EMBL" id="AP018553">
    <property type="protein sequence ID" value="BBD72334.1"/>
    <property type="molecule type" value="Genomic_DNA"/>
</dbReference>
<dbReference type="RefSeq" id="WP_126449666.1">
    <property type="nucleotide sequence ID" value="NZ_AP018553.1"/>
</dbReference>
<evidence type="ECO:0000256" key="1">
    <source>
        <dbReference type="SAM" id="Phobius"/>
    </source>
</evidence>
<feature type="transmembrane region" description="Helical" evidence="1">
    <location>
        <begin position="145"/>
        <end position="163"/>
    </location>
</feature>